<dbReference type="Proteomes" id="UP000006461">
    <property type="component" value="Chromosome"/>
</dbReference>
<proteinExistence type="predicted"/>
<keyword evidence="4" id="KW-1185">Reference proteome</keyword>
<sequence length="384" mass="40522">MREDFSTDGSSRRTKGAGSSVGTTERHPRRLTLGSGAHPSAAGGHFHGQCSGASRQRRRLTARRSEVLRGRRHQRSTAAWLLATLALITVALSACSDAGSSSAPTVAATTTADTPPTRATSTAEAAIAPALTTLIPESIASEANKACAWECLTAYDTFYLGDLIEHGFEIGPPYQDQAQYIKIGEAVCARLSEGFTLPQIFATTSSSSDRQRLEVMAAAAGRTYCKLPRSSPGEETGGARPTAPAGQPCSPLSAAVTSFHQQVQAAFPGGEMPTTGSNAALSALTDVVLEVVDLCGYQVMVDIADQYPDPLYTWLHSTAVSALGEISALPDGLRCAELSMLGLGPKQAVDYWFLWGAPDLMDADRNGVPCETVWPEVARYVPST</sequence>
<dbReference type="Pfam" id="PF05305">
    <property type="entry name" value="DUF732"/>
    <property type="match status" value="1"/>
</dbReference>
<feature type="region of interest" description="Disordered" evidence="1">
    <location>
        <begin position="228"/>
        <end position="250"/>
    </location>
</feature>
<dbReference type="AlphaFoldDB" id="I4ES02"/>
<evidence type="ECO:0000313" key="4">
    <source>
        <dbReference type="Proteomes" id="UP000006461"/>
    </source>
</evidence>
<dbReference type="HOGENOM" id="CLU_719273_0_0_11"/>
<evidence type="ECO:0000313" key="3">
    <source>
        <dbReference type="EMBL" id="CCH86165.1"/>
    </source>
</evidence>
<evidence type="ECO:0000259" key="2">
    <source>
        <dbReference type="Pfam" id="PF05305"/>
    </source>
</evidence>
<dbReference type="KEGG" id="mmar:MODMU_0711"/>
<protein>
    <recommendedName>
        <fullName evidence="2">DUF732 domain-containing protein</fullName>
    </recommendedName>
</protein>
<organism evidence="3 4">
    <name type="scientific">Modestobacter italicus (strain DSM 44449 / CECT 9708 / BC 501)</name>
    <dbReference type="NCBI Taxonomy" id="2732864"/>
    <lineage>
        <taxon>Bacteria</taxon>
        <taxon>Bacillati</taxon>
        <taxon>Actinomycetota</taxon>
        <taxon>Actinomycetes</taxon>
        <taxon>Geodermatophilales</taxon>
        <taxon>Geodermatophilaceae</taxon>
        <taxon>Modestobacter</taxon>
    </lineage>
</organism>
<dbReference type="EMBL" id="FO203431">
    <property type="protein sequence ID" value="CCH86165.1"/>
    <property type="molecule type" value="Genomic_DNA"/>
</dbReference>
<name>I4ES02_MODI5</name>
<gene>
    <name evidence="3" type="ordered locus">MODMU_0711</name>
</gene>
<feature type="region of interest" description="Disordered" evidence="1">
    <location>
        <begin position="1"/>
        <end position="69"/>
    </location>
</feature>
<evidence type="ECO:0000256" key="1">
    <source>
        <dbReference type="SAM" id="MobiDB-lite"/>
    </source>
</evidence>
<dbReference type="InterPro" id="IPR007969">
    <property type="entry name" value="DUF732"/>
</dbReference>
<accession>I4ES02</accession>
<feature type="domain" description="DUF732" evidence="2">
    <location>
        <begin position="159"/>
        <end position="225"/>
    </location>
</feature>
<feature type="compositionally biased region" description="Low complexity" evidence="1">
    <location>
        <begin position="34"/>
        <end position="48"/>
    </location>
</feature>
<reference evidence="3 4" key="1">
    <citation type="journal article" date="2012" name="J. Bacteriol.">
        <title>Genome Sequence of Radiation-Resistant Modestobacter marinus Strain BC501, a Representative Actinobacterium That Thrives on Calcareous Stone Surfaces.</title>
        <authorList>
            <person name="Normand P."/>
            <person name="Gury J."/>
            <person name="Pujic P."/>
            <person name="Chouaia B."/>
            <person name="Crotti E."/>
            <person name="Brusetti L."/>
            <person name="Daffonchio D."/>
            <person name="Vacherie B."/>
            <person name="Barbe V."/>
            <person name="Medigue C."/>
            <person name="Calteau A."/>
            <person name="Ghodhbane-Gtari F."/>
            <person name="Essoussi I."/>
            <person name="Nouioui I."/>
            <person name="Abbassi-Ghozzi I."/>
            <person name="Gtari M."/>
        </authorList>
    </citation>
    <scope>NUCLEOTIDE SEQUENCE [LARGE SCALE GENOMIC DNA]</scope>
    <source>
        <strain evidence="4">BC 501</strain>
    </source>
</reference>